<organism evidence="1 2">
    <name type="scientific">Cylicocyclus nassatus</name>
    <name type="common">Nematode worm</name>
    <dbReference type="NCBI Taxonomy" id="53992"/>
    <lineage>
        <taxon>Eukaryota</taxon>
        <taxon>Metazoa</taxon>
        <taxon>Ecdysozoa</taxon>
        <taxon>Nematoda</taxon>
        <taxon>Chromadorea</taxon>
        <taxon>Rhabditida</taxon>
        <taxon>Rhabditina</taxon>
        <taxon>Rhabditomorpha</taxon>
        <taxon>Strongyloidea</taxon>
        <taxon>Strongylidae</taxon>
        <taxon>Cylicocyclus</taxon>
    </lineage>
</organism>
<accession>A0AA36DIS9</accession>
<gene>
    <name evidence="1" type="ORF">CYNAS_LOCUS361</name>
</gene>
<reference evidence="1" key="1">
    <citation type="submission" date="2023-07" db="EMBL/GenBank/DDBJ databases">
        <authorList>
            <consortium name="CYATHOMIX"/>
        </authorList>
    </citation>
    <scope>NUCLEOTIDE SEQUENCE</scope>
    <source>
        <strain evidence="1">N/A</strain>
    </source>
</reference>
<protein>
    <submittedName>
        <fullName evidence="1">Uncharacterized protein</fullName>
    </submittedName>
</protein>
<dbReference type="CDD" id="cd16021">
    <property type="entry name" value="ALP_like"/>
    <property type="match status" value="1"/>
</dbReference>
<dbReference type="PANTHER" id="PTHR10974:SF6">
    <property type="entry name" value="PROTEIN CBG19234"/>
    <property type="match status" value="1"/>
</dbReference>
<dbReference type="Gene3D" id="3.40.720.10">
    <property type="entry name" value="Alkaline Phosphatase, subunit A"/>
    <property type="match status" value="1"/>
</dbReference>
<sequence length="704" mass="81788">MCTVVTIGIIGWQHSKTRHSHLLPNWSGHNNRSPHSVKQGKENHWKNNLDFHPFENSCKFAIPRVYAPDFMRTKAERLRQLQCPYEDVDLATMDSEGYMYVHPHYGNYPKYLVDVKCKVVFLEGGLRNNSTRSGKNYLNEVAEVEAPENVRFFVNGDAFYIRCFSNGTKIYEQVFPGIRDLDKQPKQIYLARDMKSFDDFGIKRYAEPKKKFDLRYSIDVLCLESTSRTMFMRHLPRTMETMNKLGYELFYGYNKIGDNSEVNLVPILVGDIPEALAEPKLDKFGDINIDWVLPSQRKLDPDNLPFLWKMMKKEFGCRSMLNEDIGRLDLGLFWYPSEQFIPGFTSPPADHFYRAYYIAVYKKWHYSQCKDGGQVQRRYVDLWRRFANKYKDVCHMGFTFMTTLSHEDGFILEVLDEQISSSLENLYFTGALDNGVSIIMGDHGNRLGKQMWSYSGRIEERMPLMAIRLPPDFKKLHPQEYLNFMKNKWKLTSNFDIHQTLKDIVLMSFGNARRSMAQDYGRGLSLFEEIPATRSCFDAYIPENFCTCLVDRSNLSNATVEATKQQGILLSINTFLMDNDRLGGCFDRANTTIIGNITVLGLNPLARYGLRKKDNASVVEDARTKRMGMNFLYHEVRVLAALARNRGNIRLWFRMEEQVRERRFTVVLEPLVEDAPADCYAKSIFSVCKCLLFPSKTVDKHIKL</sequence>
<dbReference type="InterPro" id="IPR004245">
    <property type="entry name" value="DUF229"/>
</dbReference>
<dbReference type="AlphaFoldDB" id="A0AA36DIS9"/>
<evidence type="ECO:0000313" key="2">
    <source>
        <dbReference type="Proteomes" id="UP001176961"/>
    </source>
</evidence>
<dbReference type="PANTHER" id="PTHR10974">
    <property type="entry name" value="FI08016P-RELATED"/>
    <property type="match status" value="1"/>
</dbReference>
<evidence type="ECO:0000313" key="1">
    <source>
        <dbReference type="EMBL" id="CAJ0588378.1"/>
    </source>
</evidence>
<name>A0AA36DIS9_CYLNA</name>
<dbReference type="Pfam" id="PF02995">
    <property type="entry name" value="DUF229"/>
    <property type="match status" value="1"/>
</dbReference>
<dbReference type="InterPro" id="IPR017850">
    <property type="entry name" value="Alkaline_phosphatase_core_sf"/>
</dbReference>
<proteinExistence type="predicted"/>
<keyword evidence="2" id="KW-1185">Reference proteome</keyword>
<dbReference type="EMBL" id="CATQJL010000001">
    <property type="protein sequence ID" value="CAJ0588378.1"/>
    <property type="molecule type" value="Genomic_DNA"/>
</dbReference>
<dbReference type="GO" id="GO:0005615">
    <property type="term" value="C:extracellular space"/>
    <property type="evidence" value="ECO:0007669"/>
    <property type="project" value="TreeGrafter"/>
</dbReference>
<dbReference type="Proteomes" id="UP001176961">
    <property type="component" value="Unassembled WGS sequence"/>
</dbReference>
<comment type="caution">
    <text evidence="1">The sequence shown here is derived from an EMBL/GenBank/DDBJ whole genome shotgun (WGS) entry which is preliminary data.</text>
</comment>